<gene>
    <name evidence="1" type="ORF">QE399_001726</name>
</gene>
<reference evidence="1 2" key="1">
    <citation type="submission" date="2023-08" db="EMBL/GenBank/DDBJ databases">
        <title>Functional and genomic diversity of the sorghum phyllosphere microbiome.</title>
        <authorList>
            <person name="Shade A."/>
        </authorList>
    </citation>
    <scope>NUCLEOTIDE SEQUENCE [LARGE SCALE GENOMIC DNA]</scope>
    <source>
        <strain evidence="1 2">SORGH_AS_0335</strain>
    </source>
</reference>
<protein>
    <submittedName>
        <fullName evidence="1">LmbE family N-acetylglucosaminyl deacetylase</fullName>
    </submittedName>
</protein>
<dbReference type="RefSeq" id="WP_309828001.1">
    <property type="nucleotide sequence ID" value="NZ_JAVIZX010000001.1"/>
</dbReference>
<comment type="caution">
    <text evidence="1">The sequence shown here is derived from an EMBL/GenBank/DDBJ whole genome shotgun (WGS) entry which is preliminary data.</text>
</comment>
<dbReference type="Pfam" id="PF02585">
    <property type="entry name" value="PIG-L"/>
    <property type="match status" value="1"/>
</dbReference>
<accession>A0ABU1IB45</accession>
<dbReference type="Gene3D" id="3.40.50.10320">
    <property type="entry name" value="LmbE-like"/>
    <property type="match status" value="1"/>
</dbReference>
<evidence type="ECO:0000313" key="1">
    <source>
        <dbReference type="EMBL" id="MDR6214037.1"/>
    </source>
</evidence>
<evidence type="ECO:0000313" key="2">
    <source>
        <dbReference type="Proteomes" id="UP001267710"/>
    </source>
</evidence>
<dbReference type="InterPro" id="IPR024078">
    <property type="entry name" value="LmbE-like_dom_sf"/>
</dbReference>
<sequence length="278" mass="29751">MGLVSAAPLEYQHADAGADADAASRHIDTPRHGAAAWHAWLQAQAQALQPLTEAVPQAIAAQRLVVVAPHPDDELLCCGLLMQAHARRGGAVHIVGVTDGEASHADAPGWPPERLARVRQGERLRGLQALQMPPPALTSLHLPDGGVAPAESALREALQRLLQPGDVVVTTWQRDGHPDHEACGRATLAAAHRAGVAVVLQAPVWAWHWARLADPAVPWARLCRLGAHPADLERKQRALRRHASQCLPRGPGLPPVLDDAILARAAWPDEFFIVEPAP</sequence>
<dbReference type="PANTHER" id="PTHR12993:SF11">
    <property type="entry name" value="N-ACETYLGLUCOSAMINYL-PHOSPHATIDYLINOSITOL DE-N-ACETYLASE"/>
    <property type="match status" value="1"/>
</dbReference>
<dbReference type="PANTHER" id="PTHR12993">
    <property type="entry name" value="N-ACETYLGLUCOSAMINYL-PHOSPHATIDYLINOSITOL DE-N-ACETYLASE-RELATED"/>
    <property type="match status" value="1"/>
</dbReference>
<dbReference type="EMBL" id="JAVIZX010000001">
    <property type="protein sequence ID" value="MDR6214037.1"/>
    <property type="molecule type" value="Genomic_DNA"/>
</dbReference>
<proteinExistence type="predicted"/>
<keyword evidence="2" id="KW-1185">Reference proteome</keyword>
<name>A0ABU1IB45_9BURK</name>
<dbReference type="Proteomes" id="UP001267710">
    <property type="component" value="Unassembled WGS sequence"/>
</dbReference>
<dbReference type="InterPro" id="IPR003737">
    <property type="entry name" value="GlcNAc_PI_deacetylase-related"/>
</dbReference>
<dbReference type="SUPFAM" id="SSF102588">
    <property type="entry name" value="LmbE-like"/>
    <property type="match status" value="1"/>
</dbReference>
<organism evidence="1 2">
    <name type="scientific">Paracidovorax wautersii</name>
    <dbReference type="NCBI Taxonomy" id="1177982"/>
    <lineage>
        <taxon>Bacteria</taxon>
        <taxon>Pseudomonadati</taxon>
        <taxon>Pseudomonadota</taxon>
        <taxon>Betaproteobacteria</taxon>
        <taxon>Burkholderiales</taxon>
        <taxon>Comamonadaceae</taxon>
        <taxon>Paracidovorax</taxon>
    </lineage>
</organism>